<evidence type="ECO:0000313" key="8">
    <source>
        <dbReference type="Proteomes" id="UP000215127"/>
    </source>
</evidence>
<evidence type="ECO:0000256" key="4">
    <source>
        <dbReference type="ARBA" id="ARBA00023136"/>
    </source>
</evidence>
<keyword evidence="3 6" id="KW-1133">Transmembrane helix</keyword>
<name>A0A1X7RMN9_ZYMT9</name>
<accession>A0A1X7RMN9</accession>
<evidence type="ECO:0000313" key="7">
    <source>
        <dbReference type="EMBL" id="SMQ48673.1"/>
    </source>
</evidence>
<evidence type="ECO:0000256" key="2">
    <source>
        <dbReference type="ARBA" id="ARBA00022692"/>
    </source>
</evidence>
<dbReference type="GO" id="GO:0005783">
    <property type="term" value="C:endoplasmic reticulum"/>
    <property type="evidence" value="ECO:0007669"/>
    <property type="project" value="TreeGrafter"/>
</dbReference>
<dbReference type="InterPro" id="IPR001129">
    <property type="entry name" value="Membr-assoc_MAPEG"/>
</dbReference>
<comment type="subcellular location">
    <subcellularLocation>
        <location evidence="1">Membrane</location>
        <topology evidence="1">Multi-pass membrane protein</topology>
    </subcellularLocation>
</comment>
<evidence type="ECO:0000256" key="6">
    <source>
        <dbReference type="SAM" id="Phobius"/>
    </source>
</evidence>
<feature type="transmembrane region" description="Helical" evidence="6">
    <location>
        <begin position="17"/>
        <end position="36"/>
    </location>
</feature>
<dbReference type="GO" id="GO:0016020">
    <property type="term" value="C:membrane"/>
    <property type="evidence" value="ECO:0007669"/>
    <property type="project" value="UniProtKB-SubCell"/>
</dbReference>
<reference evidence="7 8" key="1">
    <citation type="submission" date="2016-06" db="EMBL/GenBank/DDBJ databases">
        <authorList>
            <person name="Kjaerup R.B."/>
            <person name="Dalgaard T.S."/>
            <person name="Juul-Madsen H.R."/>
        </authorList>
    </citation>
    <scope>NUCLEOTIDE SEQUENCE [LARGE SCALE GENOMIC DNA]</scope>
</reference>
<proteinExistence type="predicted"/>
<dbReference type="GO" id="GO:0004364">
    <property type="term" value="F:glutathione transferase activity"/>
    <property type="evidence" value="ECO:0007669"/>
    <property type="project" value="TreeGrafter"/>
</dbReference>
<keyword evidence="2 6" id="KW-0812">Transmembrane</keyword>
<feature type="transmembrane region" description="Helical" evidence="6">
    <location>
        <begin position="146"/>
        <end position="166"/>
    </location>
</feature>
<dbReference type="STRING" id="1276538.A0A1X7RMN9"/>
<gene>
    <name evidence="7" type="ORF">ZT3D7_G3823</name>
</gene>
<protein>
    <submittedName>
        <fullName evidence="7">Uncharacterized protein</fullName>
    </submittedName>
</protein>
<evidence type="ECO:0000256" key="1">
    <source>
        <dbReference type="ARBA" id="ARBA00004141"/>
    </source>
</evidence>
<dbReference type="Pfam" id="PF01124">
    <property type="entry name" value="MAPEG"/>
    <property type="match status" value="1"/>
</dbReference>
<dbReference type="GO" id="GO:0005635">
    <property type="term" value="C:nuclear envelope"/>
    <property type="evidence" value="ECO:0007669"/>
    <property type="project" value="TreeGrafter"/>
</dbReference>
<dbReference type="EMBL" id="LT853694">
    <property type="protein sequence ID" value="SMQ48673.1"/>
    <property type="molecule type" value="Genomic_DNA"/>
</dbReference>
<sequence>MSTLSTTALGLALPREYGYVVTVTAATLFLGLWHGFRVSMARQPAGIKYPKAHADTADMSSATPEQKQAMHIFNCAQRAHGNFLENHPGVAIAMLISGLKWPVVTAGLGATWIVGRIVYQIGYTSKTAENGKGRLPGYILGAIPQLALYVMAAWTGVSMVASRAIFTMELSPKFQFWKKLRYTHSDDMNPLPPDPAESIAPDDLTAIPLPPPRILPANDSIRHISPSTALLQRYKSRAGGSQSLPDIGRNGSITSPKEVHHRATASTENILDFEGSPLADKSDRSGRAVTVRASRFTTPLRFNMLKPGDKASSKPKSASESDIDILTAARESFSRRSTRSQTRRDERVDSFRNSNSSQSSSSKKKNSISVDVPPGLNIRKKNSTSSRSPSPPPPRASELRDGSSLPMPPTMDSDMRADSSSSSANSEDELQAPRNVADGMDVPAPLKLGTKKAAKRTSQPFTQLPLPPVVLSKANPSAKKMTSRTSKRINLVSSPDQKSSDKNIDPTTTNPNHTDSDSTEPLPSLSSSSETEIYPLALRPPLFNETLGLHQWESPHPSSSRPSSAWGWSKRWTCCACGEGGMTESGGGTRKGSTTIVEQVTCSNLGCGHLRCLEGCRLIKEVAQGSGRGRERGF</sequence>
<keyword evidence="4 6" id="KW-0472">Membrane</keyword>
<dbReference type="SUPFAM" id="SSF161084">
    <property type="entry name" value="MAPEG domain-like"/>
    <property type="match status" value="1"/>
</dbReference>
<evidence type="ECO:0000256" key="3">
    <source>
        <dbReference type="ARBA" id="ARBA00022989"/>
    </source>
</evidence>
<dbReference type="GO" id="GO:0004602">
    <property type="term" value="F:glutathione peroxidase activity"/>
    <property type="evidence" value="ECO:0007669"/>
    <property type="project" value="TreeGrafter"/>
</dbReference>
<keyword evidence="8" id="KW-1185">Reference proteome</keyword>
<dbReference type="PANTHER" id="PTHR10250:SF26">
    <property type="entry name" value="GLUTATHIONE S-TRANSFERASE 3, MITOCHONDRIAL"/>
    <property type="match status" value="1"/>
</dbReference>
<feature type="compositionally biased region" description="Low complexity" evidence="5">
    <location>
        <begin position="519"/>
        <end position="530"/>
    </location>
</feature>
<dbReference type="InterPro" id="IPR023352">
    <property type="entry name" value="MAPEG-like_dom_sf"/>
</dbReference>
<feature type="region of interest" description="Disordered" evidence="5">
    <location>
        <begin position="235"/>
        <end position="530"/>
    </location>
</feature>
<dbReference type="PANTHER" id="PTHR10250">
    <property type="entry name" value="MICROSOMAL GLUTATHIONE S-TRANSFERASE"/>
    <property type="match status" value="1"/>
</dbReference>
<evidence type="ECO:0000256" key="5">
    <source>
        <dbReference type="SAM" id="MobiDB-lite"/>
    </source>
</evidence>
<dbReference type="AlphaFoldDB" id="A0A1X7RMN9"/>
<dbReference type="InterPro" id="IPR050997">
    <property type="entry name" value="MAPEG"/>
</dbReference>
<dbReference type="Proteomes" id="UP000215127">
    <property type="component" value="Chromosome 3"/>
</dbReference>
<organism evidence="7 8">
    <name type="scientific">Zymoseptoria tritici (strain ST99CH_3D7)</name>
    <dbReference type="NCBI Taxonomy" id="1276538"/>
    <lineage>
        <taxon>Eukaryota</taxon>
        <taxon>Fungi</taxon>
        <taxon>Dikarya</taxon>
        <taxon>Ascomycota</taxon>
        <taxon>Pezizomycotina</taxon>
        <taxon>Dothideomycetes</taxon>
        <taxon>Dothideomycetidae</taxon>
        <taxon>Mycosphaerellales</taxon>
        <taxon>Mycosphaerellaceae</taxon>
        <taxon>Zymoseptoria</taxon>
    </lineage>
</organism>
<dbReference type="Gene3D" id="1.20.120.550">
    <property type="entry name" value="Membrane associated eicosanoid/glutathione metabolism-like domain"/>
    <property type="match status" value="1"/>
</dbReference>